<dbReference type="InterPro" id="IPR004516">
    <property type="entry name" value="HisRS/HisZ"/>
</dbReference>
<feature type="domain" description="Aminoacyl-transfer RNA synthetases class-II family profile" evidence="12">
    <location>
        <begin position="24"/>
        <end position="333"/>
    </location>
</feature>
<dbReference type="EMBL" id="SNYJ01000015">
    <property type="protein sequence ID" value="TDQ36968.1"/>
    <property type="molecule type" value="Genomic_DNA"/>
</dbReference>
<dbReference type="GO" id="GO:0006427">
    <property type="term" value="P:histidyl-tRNA aminoacylation"/>
    <property type="evidence" value="ECO:0007669"/>
    <property type="project" value="InterPro"/>
</dbReference>
<proteinExistence type="inferred from homology"/>
<dbReference type="InterPro" id="IPR006195">
    <property type="entry name" value="aa-tRNA-synth_II"/>
</dbReference>
<dbReference type="GO" id="GO:0140096">
    <property type="term" value="F:catalytic activity, acting on a protein"/>
    <property type="evidence" value="ECO:0007669"/>
    <property type="project" value="UniProtKB-ARBA"/>
</dbReference>
<accession>A0A4R6TTH0</accession>
<dbReference type="OrthoDB" id="9800814at2"/>
<dbReference type="AlphaFoldDB" id="A0A4R6TTH0"/>
<dbReference type="NCBIfam" id="TIGR00443">
    <property type="entry name" value="hisZ_biosyn_reg"/>
    <property type="match status" value="1"/>
</dbReference>
<keyword evidence="6 10" id="KW-0963">Cytoplasm</keyword>
<dbReference type="GO" id="GO:0004821">
    <property type="term" value="F:histidine-tRNA ligase activity"/>
    <property type="evidence" value="ECO:0007669"/>
    <property type="project" value="InterPro"/>
</dbReference>
<comment type="caution">
    <text evidence="13">The sequence shown here is derived from an EMBL/GenBank/DDBJ whole genome shotgun (WGS) entry which is preliminary data.</text>
</comment>
<comment type="subcellular location">
    <subcellularLocation>
        <location evidence="1 10">Cytoplasm</location>
    </subcellularLocation>
</comment>
<evidence type="ECO:0000256" key="11">
    <source>
        <dbReference type="PIRSR" id="PIRSR001549-1"/>
    </source>
</evidence>
<evidence type="ECO:0000256" key="10">
    <source>
        <dbReference type="HAMAP-Rule" id="MF_00125"/>
    </source>
</evidence>
<feature type="binding site" evidence="11">
    <location>
        <begin position="81"/>
        <end position="83"/>
    </location>
    <ligand>
        <name>L-histidine</name>
        <dbReference type="ChEBI" id="CHEBI:57595"/>
    </ligand>
</feature>
<dbReference type="PANTHER" id="PTHR43707:SF1">
    <property type="entry name" value="HISTIDINE--TRNA LIGASE, MITOCHONDRIAL-RELATED"/>
    <property type="match status" value="1"/>
</dbReference>
<protein>
    <recommendedName>
        <fullName evidence="5 10">ATP phosphoribosyltransferase regulatory subunit</fullName>
    </recommendedName>
</protein>
<feature type="binding site" evidence="11">
    <location>
        <position position="111"/>
    </location>
    <ligand>
        <name>L-histidine</name>
        <dbReference type="ChEBI" id="CHEBI:57595"/>
    </ligand>
</feature>
<evidence type="ECO:0000256" key="2">
    <source>
        <dbReference type="ARBA" id="ARBA00004667"/>
    </source>
</evidence>
<evidence type="ECO:0000256" key="7">
    <source>
        <dbReference type="ARBA" id="ARBA00022605"/>
    </source>
</evidence>
<dbReference type="InterPro" id="IPR045864">
    <property type="entry name" value="aa-tRNA-synth_II/BPL/LPL"/>
</dbReference>
<dbReference type="PANTHER" id="PTHR43707">
    <property type="entry name" value="HISTIDYL-TRNA SYNTHETASE"/>
    <property type="match status" value="1"/>
</dbReference>
<dbReference type="GO" id="GO:0016757">
    <property type="term" value="F:glycosyltransferase activity"/>
    <property type="evidence" value="ECO:0007669"/>
    <property type="project" value="UniProtKB-KW"/>
</dbReference>
<keyword evidence="8 10" id="KW-0368">Histidine biosynthesis</keyword>
<dbReference type="PROSITE" id="PS50862">
    <property type="entry name" value="AA_TRNA_LIGASE_II"/>
    <property type="match status" value="1"/>
</dbReference>
<name>A0A4R6TTH0_9BACI</name>
<evidence type="ECO:0000256" key="4">
    <source>
        <dbReference type="ARBA" id="ARBA00011496"/>
    </source>
</evidence>
<dbReference type="InterPro" id="IPR004517">
    <property type="entry name" value="HisZ"/>
</dbReference>
<dbReference type="CDD" id="cd00773">
    <property type="entry name" value="HisRS-like_core"/>
    <property type="match status" value="1"/>
</dbReference>
<dbReference type="PIRSF" id="PIRSF001549">
    <property type="entry name" value="His-tRNA_synth"/>
    <property type="match status" value="1"/>
</dbReference>
<evidence type="ECO:0000256" key="8">
    <source>
        <dbReference type="ARBA" id="ARBA00023102"/>
    </source>
</evidence>
<dbReference type="Proteomes" id="UP000295632">
    <property type="component" value="Unassembled WGS sequence"/>
</dbReference>
<comment type="subunit">
    <text evidence="4 10">Heteromultimer composed of HisG and HisZ subunits.</text>
</comment>
<dbReference type="Pfam" id="PF13393">
    <property type="entry name" value="tRNA-synt_His"/>
    <property type="match status" value="1"/>
</dbReference>
<keyword evidence="7 10" id="KW-0028">Amino-acid biosynthesis</keyword>
<dbReference type="InterPro" id="IPR041715">
    <property type="entry name" value="HisRS-like_core"/>
</dbReference>
<dbReference type="InterPro" id="IPR053846">
    <property type="entry name" value="HisZ-C"/>
</dbReference>
<evidence type="ECO:0000313" key="13">
    <source>
        <dbReference type="EMBL" id="TDQ36968.1"/>
    </source>
</evidence>
<keyword evidence="13" id="KW-0328">Glycosyltransferase</keyword>
<dbReference type="SUPFAM" id="SSF55681">
    <property type="entry name" value="Class II aaRS and biotin synthetases"/>
    <property type="match status" value="1"/>
</dbReference>
<sequence length="391" mass="43471">MASLFMFEKPLGMRDSLPSLYEKKRTIRESLATTIRSWGYRYLQTPTLEYYETVGAESAISDPQLFKLLDQQGHTLVLRPDMTAPIARIAASRFQQTQYPLRLAYDGNVFRAQEREGGKPAEFEQVGIELIGDGSVSADAEVLSLMVESLHQAGVKEFTVAVGHVGFLNGLFEEIVGKRHAAGKLLQLLYEKNFVGYKEAVDALSCSVEDKEKLTRILTLRSAEDWFSAAAALSTNGKAINALRELQTLMQYVKDDGLDAYVKVDVSLVSHMSYYTGILFEGYARDIGSVLCNGGRYNDLMGKFERDTQATGFGIRLDRLAAVSELVSNEPLPIIILFSPSQRKEAIQKARALRNEGKHVIVQEQSSLENIDDIADQACEVLDYTDGKKEG</sequence>
<evidence type="ECO:0000256" key="9">
    <source>
        <dbReference type="ARBA" id="ARBA00025246"/>
    </source>
</evidence>
<evidence type="ECO:0000313" key="14">
    <source>
        <dbReference type="Proteomes" id="UP000295632"/>
    </source>
</evidence>
<feature type="binding site" evidence="11">
    <location>
        <position position="129"/>
    </location>
    <ligand>
        <name>L-histidine</name>
        <dbReference type="ChEBI" id="CHEBI:57595"/>
    </ligand>
</feature>
<gene>
    <name evidence="10" type="primary">hisZ</name>
    <name evidence="13" type="ORF">EV213_11561</name>
</gene>
<keyword evidence="14" id="KW-1185">Reference proteome</keyword>
<dbReference type="HAMAP" id="MF_00125">
    <property type="entry name" value="HisZ"/>
    <property type="match status" value="1"/>
</dbReference>
<reference evidence="13 14" key="1">
    <citation type="submission" date="2019-03" db="EMBL/GenBank/DDBJ databases">
        <title>Genomic Encyclopedia of Type Strains, Phase IV (KMG-IV): sequencing the most valuable type-strain genomes for metagenomic binning, comparative biology and taxonomic classification.</title>
        <authorList>
            <person name="Goeker M."/>
        </authorList>
    </citation>
    <scope>NUCLEOTIDE SEQUENCE [LARGE SCALE GENOMIC DNA]</scope>
    <source>
        <strain evidence="13 14">DSM 28697</strain>
    </source>
</reference>
<feature type="binding site" evidence="11">
    <location>
        <begin position="274"/>
        <end position="275"/>
    </location>
    <ligand>
        <name>L-histidine</name>
        <dbReference type="ChEBI" id="CHEBI:57595"/>
    </ligand>
</feature>
<dbReference type="NCBIfam" id="NF008941">
    <property type="entry name" value="PRK12292.2-4"/>
    <property type="match status" value="1"/>
</dbReference>
<keyword evidence="13" id="KW-0808">Transferase</keyword>
<dbReference type="UniPathway" id="UPA00031">
    <property type="reaction ID" value="UER00006"/>
</dbReference>
<comment type="pathway">
    <text evidence="2 10">Amino-acid biosynthesis; L-histidine biosynthesis; L-histidine from 5-phospho-alpha-D-ribose 1-diphosphate: step 1/9.</text>
</comment>
<dbReference type="Gene3D" id="3.30.930.10">
    <property type="entry name" value="Bira Bifunctional Protein, Domain 2"/>
    <property type="match status" value="1"/>
</dbReference>
<evidence type="ECO:0000256" key="1">
    <source>
        <dbReference type="ARBA" id="ARBA00004496"/>
    </source>
</evidence>
<organism evidence="13 14">
    <name type="scientific">Aureibacillus halotolerans</name>
    <dbReference type="NCBI Taxonomy" id="1508390"/>
    <lineage>
        <taxon>Bacteria</taxon>
        <taxon>Bacillati</taxon>
        <taxon>Bacillota</taxon>
        <taxon>Bacilli</taxon>
        <taxon>Bacillales</taxon>
        <taxon>Bacillaceae</taxon>
        <taxon>Aureibacillus</taxon>
    </lineage>
</organism>
<evidence type="ECO:0000256" key="6">
    <source>
        <dbReference type="ARBA" id="ARBA00022490"/>
    </source>
</evidence>
<dbReference type="Pfam" id="PF21996">
    <property type="entry name" value="HisZ-like"/>
    <property type="match status" value="1"/>
</dbReference>
<dbReference type="Gene3D" id="3.40.50.12590">
    <property type="match status" value="1"/>
</dbReference>
<comment type="similarity">
    <text evidence="3 10">Belongs to the class-II aminoacyl-tRNA synthetase family. HisZ subfamily.</text>
</comment>
<evidence type="ECO:0000256" key="5">
    <source>
        <dbReference type="ARBA" id="ARBA00020397"/>
    </source>
</evidence>
<comment type="miscellaneous">
    <text evidence="10">This function is generally fulfilled by the C-terminal part of HisG, which is missing in some bacteria such as this one.</text>
</comment>
<feature type="binding site" evidence="11">
    <location>
        <position position="125"/>
    </location>
    <ligand>
        <name>L-histidine</name>
        <dbReference type="ChEBI" id="CHEBI:57595"/>
    </ligand>
</feature>
<comment type="function">
    <text evidence="9 10">Required for the first step of histidine biosynthesis. May allow the feedback regulation of ATP phosphoribosyltransferase activity by histidine.</text>
</comment>
<dbReference type="RefSeq" id="WP_133581470.1">
    <property type="nucleotide sequence ID" value="NZ_SNYJ01000015.1"/>
</dbReference>
<dbReference type="GO" id="GO:0005737">
    <property type="term" value="C:cytoplasm"/>
    <property type="evidence" value="ECO:0007669"/>
    <property type="project" value="UniProtKB-SubCell"/>
</dbReference>
<evidence type="ECO:0000256" key="3">
    <source>
        <dbReference type="ARBA" id="ARBA00005539"/>
    </source>
</evidence>
<dbReference type="GO" id="GO:0000105">
    <property type="term" value="P:L-histidine biosynthetic process"/>
    <property type="evidence" value="ECO:0007669"/>
    <property type="project" value="UniProtKB-UniRule"/>
</dbReference>
<evidence type="ECO:0000259" key="12">
    <source>
        <dbReference type="PROSITE" id="PS50862"/>
    </source>
</evidence>